<protein>
    <submittedName>
        <fullName evidence="2">Molecular chaperone TorD family protein</fullName>
    </submittedName>
</protein>
<dbReference type="SUPFAM" id="SSF89155">
    <property type="entry name" value="TorD-like"/>
    <property type="match status" value="1"/>
</dbReference>
<dbReference type="Pfam" id="PF02613">
    <property type="entry name" value="Nitrate_red_del"/>
    <property type="match status" value="1"/>
</dbReference>
<evidence type="ECO:0000256" key="1">
    <source>
        <dbReference type="ARBA" id="ARBA00023186"/>
    </source>
</evidence>
<organism evidence="2 3">
    <name type="scientific">Rubneribacter badeniensis</name>
    <dbReference type="NCBI Taxonomy" id="2070688"/>
    <lineage>
        <taxon>Bacteria</taxon>
        <taxon>Bacillati</taxon>
        <taxon>Actinomycetota</taxon>
        <taxon>Coriobacteriia</taxon>
        <taxon>Eggerthellales</taxon>
        <taxon>Eggerthellaceae</taxon>
        <taxon>Rubneribacter</taxon>
    </lineage>
</organism>
<dbReference type="Gene3D" id="1.10.3480.10">
    <property type="entry name" value="TorD-like"/>
    <property type="match status" value="1"/>
</dbReference>
<dbReference type="AlphaFoldDB" id="A0A9D3ABI1"/>
<comment type="caution">
    <text evidence="2">The sequence shown here is derived from an EMBL/GenBank/DDBJ whole genome shotgun (WGS) entry which is preliminary data.</text>
</comment>
<dbReference type="EMBL" id="DYZL01000013">
    <property type="protein sequence ID" value="HJH42285.1"/>
    <property type="molecule type" value="Genomic_DNA"/>
</dbReference>
<dbReference type="PANTHER" id="PTHR34227">
    <property type="entry name" value="CHAPERONE PROTEIN YCDY"/>
    <property type="match status" value="1"/>
</dbReference>
<gene>
    <name evidence="2" type="ORF">K8V16_00625</name>
</gene>
<evidence type="ECO:0000313" key="2">
    <source>
        <dbReference type="EMBL" id="HJH42285.1"/>
    </source>
</evidence>
<dbReference type="RefSeq" id="WP_224758817.1">
    <property type="nucleotide sequence ID" value="NZ_PPEL01000006.1"/>
</dbReference>
<evidence type="ECO:0000313" key="3">
    <source>
        <dbReference type="Proteomes" id="UP000789325"/>
    </source>
</evidence>
<dbReference type="PANTHER" id="PTHR34227:SF11">
    <property type="entry name" value="CHAPERONE PROTEIN TORD"/>
    <property type="match status" value="1"/>
</dbReference>
<keyword evidence="1" id="KW-0143">Chaperone</keyword>
<dbReference type="InterPro" id="IPR036411">
    <property type="entry name" value="TorD-like_sf"/>
</dbReference>
<reference evidence="2" key="1">
    <citation type="journal article" date="2021" name="PeerJ">
        <title>Extensive microbial diversity within the chicken gut microbiome revealed by metagenomics and culture.</title>
        <authorList>
            <person name="Gilroy R."/>
            <person name="Ravi A."/>
            <person name="Getino M."/>
            <person name="Pursley I."/>
            <person name="Horton D.L."/>
            <person name="Alikhan N.F."/>
            <person name="Baker D."/>
            <person name="Gharbi K."/>
            <person name="Hall N."/>
            <person name="Watson M."/>
            <person name="Adriaenssens E.M."/>
            <person name="Foster-Nyarko E."/>
            <person name="Jarju S."/>
            <person name="Secka A."/>
            <person name="Antonio M."/>
            <person name="Oren A."/>
            <person name="Chaudhuri R.R."/>
            <person name="La Ragione R."/>
            <person name="Hildebrand F."/>
            <person name="Pallen M.J."/>
        </authorList>
    </citation>
    <scope>NUCLEOTIDE SEQUENCE</scope>
    <source>
        <strain evidence="2">USAMLcec12-2067</strain>
    </source>
</reference>
<name>A0A9D3ABI1_9ACTN</name>
<accession>A0A9D3ABI1</accession>
<reference evidence="2" key="2">
    <citation type="submission" date="2021-09" db="EMBL/GenBank/DDBJ databases">
        <authorList>
            <person name="Gilroy R."/>
        </authorList>
    </citation>
    <scope>NUCLEOTIDE SEQUENCE</scope>
    <source>
        <strain evidence="2">USAMLcec12-2067</strain>
    </source>
</reference>
<dbReference type="InterPro" id="IPR050289">
    <property type="entry name" value="TorD/DmsD_chaperones"/>
</dbReference>
<dbReference type="PROSITE" id="PS51318">
    <property type="entry name" value="TAT"/>
    <property type="match status" value="1"/>
</dbReference>
<dbReference type="InterPro" id="IPR020945">
    <property type="entry name" value="DMSO/NO3_reduct_chaperone"/>
</dbReference>
<dbReference type="Proteomes" id="UP000789325">
    <property type="component" value="Unassembled WGS sequence"/>
</dbReference>
<dbReference type="InterPro" id="IPR006311">
    <property type="entry name" value="TAT_signal"/>
</dbReference>
<proteinExistence type="predicted"/>
<sequence length="293" mass="31254">MGEASESVREALGGGANGAATAVATAVAAPGTQADATGKDAADAQADAMGGKAVGSRAGSKGAKAVPSAATCADLRAVLEARASFYETLASLYFKPLTQEQIDAMAAADFSAYADVNDVFAEGLNDMARYLRHRNSGTRQELAVDFTGAFAGTSAYEGKTAVPYKSVFTSDKGLMYQEGYQEVFAAFKHEAVKRRAGLDWPDDHLSFMCQFMAILSRRASRALEQGDVSGAVHDLEASREFLERHMASWFTDFASLASRLLSTRFYRGVLKVTEGFFKLDGETVADLLDEVRG</sequence>